<evidence type="ECO:0000313" key="2">
    <source>
        <dbReference type="EMBL" id="KAK9230175.1"/>
    </source>
</evidence>
<dbReference type="AlphaFoldDB" id="A0AAP0R100"/>
<reference evidence="2 3" key="1">
    <citation type="submission" date="2024-05" db="EMBL/GenBank/DDBJ databases">
        <title>Haplotype-resolved chromosome-level genome assembly of Huyou (Citrus changshanensis).</title>
        <authorList>
            <person name="Miao C."/>
            <person name="Chen W."/>
            <person name="Wu Y."/>
            <person name="Wang L."/>
            <person name="Zhao S."/>
            <person name="Grierson D."/>
            <person name="Xu C."/>
            <person name="Chen K."/>
        </authorList>
    </citation>
    <scope>NUCLEOTIDE SEQUENCE [LARGE SCALE GENOMIC DNA]</scope>
    <source>
        <strain evidence="2">01-14</strain>
        <tissue evidence="2">Leaf</tissue>
    </source>
</reference>
<name>A0AAP0R100_9ROSI</name>
<dbReference type="EMBL" id="JBCGBO010000001">
    <property type="protein sequence ID" value="KAK9230175.1"/>
    <property type="molecule type" value="Genomic_DNA"/>
</dbReference>
<feature type="region of interest" description="Disordered" evidence="1">
    <location>
        <begin position="1"/>
        <end position="33"/>
    </location>
</feature>
<protein>
    <submittedName>
        <fullName evidence="2">Uncharacterized protein</fullName>
    </submittedName>
</protein>
<proteinExistence type="predicted"/>
<evidence type="ECO:0000313" key="3">
    <source>
        <dbReference type="Proteomes" id="UP001428341"/>
    </source>
</evidence>
<gene>
    <name evidence="2" type="ORF">WN944_023142</name>
</gene>
<keyword evidence="3" id="KW-1185">Reference proteome</keyword>
<organism evidence="2 3">
    <name type="scientific">Citrus x changshan-huyou</name>
    <dbReference type="NCBI Taxonomy" id="2935761"/>
    <lineage>
        <taxon>Eukaryota</taxon>
        <taxon>Viridiplantae</taxon>
        <taxon>Streptophyta</taxon>
        <taxon>Embryophyta</taxon>
        <taxon>Tracheophyta</taxon>
        <taxon>Spermatophyta</taxon>
        <taxon>Magnoliopsida</taxon>
        <taxon>eudicotyledons</taxon>
        <taxon>Gunneridae</taxon>
        <taxon>Pentapetalae</taxon>
        <taxon>rosids</taxon>
        <taxon>malvids</taxon>
        <taxon>Sapindales</taxon>
        <taxon>Rutaceae</taxon>
        <taxon>Aurantioideae</taxon>
        <taxon>Citrus</taxon>
    </lineage>
</organism>
<sequence length="100" mass="10977">MAALTKQVNTHKEIEDTRRRWHGSRHGNIDSTTAINHRLTNTTAQSQAITSLRCTEEPAIGRLLLSLAPPAAVTVATVKTEMIYITSDRVEEPEVGADVI</sequence>
<accession>A0AAP0R100</accession>
<comment type="caution">
    <text evidence="2">The sequence shown here is derived from an EMBL/GenBank/DDBJ whole genome shotgun (WGS) entry which is preliminary data.</text>
</comment>
<dbReference type="Proteomes" id="UP001428341">
    <property type="component" value="Unassembled WGS sequence"/>
</dbReference>
<evidence type="ECO:0000256" key="1">
    <source>
        <dbReference type="SAM" id="MobiDB-lite"/>
    </source>
</evidence>